<organism evidence="2 5">
    <name type="scientific">Petrolisthes manimaculis</name>
    <dbReference type="NCBI Taxonomy" id="1843537"/>
    <lineage>
        <taxon>Eukaryota</taxon>
        <taxon>Metazoa</taxon>
        <taxon>Ecdysozoa</taxon>
        <taxon>Arthropoda</taxon>
        <taxon>Crustacea</taxon>
        <taxon>Multicrustacea</taxon>
        <taxon>Malacostraca</taxon>
        <taxon>Eumalacostraca</taxon>
        <taxon>Eucarida</taxon>
        <taxon>Decapoda</taxon>
        <taxon>Pleocyemata</taxon>
        <taxon>Anomura</taxon>
        <taxon>Galatheoidea</taxon>
        <taxon>Porcellanidae</taxon>
        <taxon>Petrolisthes</taxon>
    </lineage>
</organism>
<protein>
    <recommendedName>
        <fullName evidence="6">Secreted protein</fullName>
    </recommendedName>
</protein>
<feature type="chain" id="PRO_5042442932" description="Secreted protein" evidence="1">
    <location>
        <begin position="19"/>
        <end position="102"/>
    </location>
</feature>
<evidence type="ECO:0008006" key="6">
    <source>
        <dbReference type="Google" id="ProtNLM"/>
    </source>
</evidence>
<comment type="caution">
    <text evidence="2">The sequence shown here is derived from an EMBL/GenBank/DDBJ whole genome shotgun (WGS) entry which is preliminary data.</text>
</comment>
<reference evidence="2" key="1">
    <citation type="submission" date="2023-11" db="EMBL/GenBank/DDBJ databases">
        <title>Genome assemblies of two species of porcelain crab, Petrolisthes cinctipes and Petrolisthes manimaculis (Anomura: Porcellanidae).</title>
        <authorList>
            <person name="Angst P."/>
        </authorList>
    </citation>
    <scope>NUCLEOTIDE SEQUENCE</scope>
    <source>
        <strain evidence="2">PB745_02</strain>
        <tissue evidence="2">Gill</tissue>
    </source>
</reference>
<evidence type="ECO:0000256" key="1">
    <source>
        <dbReference type="SAM" id="SignalP"/>
    </source>
</evidence>
<gene>
    <name evidence="2" type="ORF">Pmani_026958</name>
    <name evidence="3" type="ORF">Pmani_026959</name>
    <name evidence="4" type="ORF">Pmani_026961</name>
</gene>
<dbReference type="EMBL" id="JAWZYT010002973">
    <property type="protein sequence ID" value="KAK4300884.1"/>
    <property type="molecule type" value="Genomic_DNA"/>
</dbReference>
<feature type="signal peptide" evidence="1">
    <location>
        <begin position="1"/>
        <end position="18"/>
    </location>
</feature>
<accession>A0AAE1P4Q3</accession>
<evidence type="ECO:0000313" key="2">
    <source>
        <dbReference type="EMBL" id="KAK4300884.1"/>
    </source>
</evidence>
<dbReference type="EMBL" id="JAWZYT010002973">
    <property type="protein sequence ID" value="KAK4300887.1"/>
    <property type="molecule type" value="Genomic_DNA"/>
</dbReference>
<evidence type="ECO:0000313" key="5">
    <source>
        <dbReference type="Proteomes" id="UP001292094"/>
    </source>
</evidence>
<proteinExistence type="predicted"/>
<dbReference type="Proteomes" id="UP001292094">
    <property type="component" value="Unassembled WGS sequence"/>
</dbReference>
<name>A0AAE1P4Q3_9EUCA</name>
<dbReference type="AlphaFoldDB" id="A0AAE1P4Q3"/>
<keyword evidence="1" id="KW-0732">Signal</keyword>
<sequence length="102" mass="11124">MMLIPLVVALSHMALSKSAFVAEAEILTSAGERVSDRGHYFHANIPEQSVRCRRVLHVSISLPLFQHAPQPIADSSVILHSVTTEVPPVPYTVSRASLKRVG</sequence>
<evidence type="ECO:0000313" key="4">
    <source>
        <dbReference type="EMBL" id="KAK4300887.1"/>
    </source>
</evidence>
<evidence type="ECO:0000313" key="3">
    <source>
        <dbReference type="EMBL" id="KAK4300885.1"/>
    </source>
</evidence>
<keyword evidence="5" id="KW-1185">Reference proteome</keyword>
<dbReference type="EMBL" id="JAWZYT010002973">
    <property type="protein sequence ID" value="KAK4300885.1"/>
    <property type="molecule type" value="Genomic_DNA"/>
</dbReference>